<dbReference type="Gene3D" id="2.10.25.10">
    <property type="entry name" value="Laminin"/>
    <property type="match status" value="2"/>
</dbReference>
<feature type="domain" description="EGF-like" evidence="6">
    <location>
        <begin position="37"/>
        <end position="73"/>
    </location>
</feature>
<dbReference type="AlphaFoldDB" id="A0A2G9TP92"/>
<dbReference type="EMBL" id="KZ356863">
    <property type="protein sequence ID" value="PIO59814.1"/>
    <property type="molecule type" value="Genomic_DNA"/>
</dbReference>
<protein>
    <submittedName>
        <fullName evidence="7">EGF-like domain protein</fullName>
    </submittedName>
</protein>
<dbReference type="Proteomes" id="UP000230423">
    <property type="component" value="Unassembled WGS sequence"/>
</dbReference>
<dbReference type="GO" id="GO:0005886">
    <property type="term" value="C:plasma membrane"/>
    <property type="evidence" value="ECO:0007669"/>
    <property type="project" value="TreeGrafter"/>
</dbReference>
<keyword evidence="3" id="KW-0677">Repeat</keyword>
<dbReference type="GO" id="GO:0045197">
    <property type="term" value="P:establishment or maintenance of epithelial cell apical/basal polarity"/>
    <property type="evidence" value="ECO:0007669"/>
    <property type="project" value="TreeGrafter"/>
</dbReference>
<sequence length="129" mass="14136">NPCDNVTCLHGGTCYVYDAQAFCQCTADYTGTRCETFLRSCAVIKCNGGTCVNDTNLQGHCICPPDRTGEFCETEKTSSFNLYFNGNPSTQKIVSRDFPSTLLRTVEEISMAAVPSGILGRYESIICHH</sequence>
<evidence type="ECO:0000256" key="3">
    <source>
        <dbReference type="ARBA" id="ARBA00022737"/>
    </source>
</evidence>
<dbReference type="PROSITE" id="PS50026">
    <property type="entry name" value="EGF_3"/>
    <property type="match status" value="2"/>
</dbReference>
<keyword evidence="8" id="KW-1185">Reference proteome</keyword>
<keyword evidence="1 5" id="KW-0245">EGF-like domain</keyword>
<evidence type="ECO:0000259" key="6">
    <source>
        <dbReference type="PROSITE" id="PS50026"/>
    </source>
</evidence>
<dbReference type="FunFam" id="2.10.25.10:FF:000373">
    <property type="entry name" value="sushi, nidogen and EGF-like domain-containing protein 1"/>
    <property type="match status" value="1"/>
</dbReference>
<proteinExistence type="predicted"/>
<evidence type="ECO:0000256" key="1">
    <source>
        <dbReference type="ARBA" id="ARBA00022536"/>
    </source>
</evidence>
<gene>
    <name evidence="7" type="ORF">TELCIR_18710</name>
</gene>
<evidence type="ECO:0000256" key="5">
    <source>
        <dbReference type="PROSITE-ProRule" id="PRU00076"/>
    </source>
</evidence>
<accession>A0A2G9TP92</accession>
<evidence type="ECO:0000256" key="2">
    <source>
        <dbReference type="ARBA" id="ARBA00022729"/>
    </source>
</evidence>
<dbReference type="InterPro" id="IPR051022">
    <property type="entry name" value="Notch_Cell-Fate_Det"/>
</dbReference>
<dbReference type="GO" id="GO:0032991">
    <property type="term" value="C:protein-containing complex"/>
    <property type="evidence" value="ECO:0007669"/>
    <property type="project" value="TreeGrafter"/>
</dbReference>
<feature type="disulfide bond" evidence="5">
    <location>
        <begin position="41"/>
        <end position="51"/>
    </location>
</feature>
<organism evidence="7 8">
    <name type="scientific">Teladorsagia circumcincta</name>
    <name type="common">Brown stomach worm</name>
    <name type="synonym">Ostertagia circumcincta</name>
    <dbReference type="NCBI Taxonomy" id="45464"/>
    <lineage>
        <taxon>Eukaryota</taxon>
        <taxon>Metazoa</taxon>
        <taxon>Ecdysozoa</taxon>
        <taxon>Nematoda</taxon>
        <taxon>Chromadorea</taxon>
        <taxon>Rhabditida</taxon>
        <taxon>Rhabditina</taxon>
        <taxon>Rhabditomorpha</taxon>
        <taxon>Strongyloidea</taxon>
        <taxon>Trichostrongylidae</taxon>
        <taxon>Teladorsagia</taxon>
    </lineage>
</organism>
<name>A0A2G9TP92_TELCI</name>
<dbReference type="PANTHER" id="PTHR24049">
    <property type="entry name" value="CRUMBS FAMILY MEMBER"/>
    <property type="match status" value="1"/>
</dbReference>
<dbReference type="InterPro" id="IPR000742">
    <property type="entry name" value="EGF"/>
</dbReference>
<feature type="domain" description="EGF-like" evidence="6">
    <location>
        <begin position="1"/>
        <end position="35"/>
    </location>
</feature>
<keyword evidence="2" id="KW-0732">Signal</keyword>
<keyword evidence="4 5" id="KW-1015">Disulfide bond</keyword>
<dbReference type="OrthoDB" id="5814741at2759"/>
<feature type="disulfide bond" evidence="5">
    <location>
        <begin position="63"/>
        <end position="72"/>
    </location>
</feature>
<evidence type="ECO:0000313" key="7">
    <source>
        <dbReference type="EMBL" id="PIO59814.1"/>
    </source>
</evidence>
<evidence type="ECO:0000256" key="4">
    <source>
        <dbReference type="ARBA" id="ARBA00023157"/>
    </source>
</evidence>
<dbReference type="SMART" id="SM00181">
    <property type="entry name" value="EGF"/>
    <property type="match status" value="2"/>
</dbReference>
<evidence type="ECO:0000313" key="8">
    <source>
        <dbReference type="Proteomes" id="UP000230423"/>
    </source>
</evidence>
<dbReference type="GO" id="GO:0007157">
    <property type="term" value="P:heterophilic cell-cell adhesion via plasma membrane cell adhesion molecules"/>
    <property type="evidence" value="ECO:0007669"/>
    <property type="project" value="TreeGrafter"/>
</dbReference>
<dbReference type="PANTHER" id="PTHR24049:SF22">
    <property type="entry name" value="DROSOPHILA CRUMBS HOMOLOG"/>
    <property type="match status" value="1"/>
</dbReference>
<comment type="caution">
    <text evidence="5">Lacks conserved residue(s) required for the propagation of feature annotation.</text>
</comment>
<dbReference type="PROSITE" id="PS00022">
    <property type="entry name" value="EGF_1"/>
    <property type="match status" value="2"/>
</dbReference>
<dbReference type="SUPFAM" id="SSF57196">
    <property type="entry name" value="EGF/Laminin"/>
    <property type="match status" value="2"/>
</dbReference>
<reference evidence="7 8" key="1">
    <citation type="submission" date="2015-09" db="EMBL/GenBank/DDBJ databases">
        <title>Draft genome of the parasitic nematode Teladorsagia circumcincta isolate WARC Sus (inbred).</title>
        <authorList>
            <person name="Mitreva M."/>
        </authorList>
    </citation>
    <scope>NUCLEOTIDE SEQUENCE [LARGE SCALE GENOMIC DNA]</scope>
    <source>
        <strain evidence="7 8">S</strain>
    </source>
</reference>
<feature type="disulfide bond" evidence="5">
    <location>
        <begin position="25"/>
        <end position="34"/>
    </location>
</feature>
<feature type="non-terminal residue" evidence="7">
    <location>
        <position position="1"/>
    </location>
</feature>